<evidence type="ECO:0000256" key="3">
    <source>
        <dbReference type="ARBA" id="ARBA00022840"/>
    </source>
</evidence>
<dbReference type="SUPFAM" id="SSF52402">
    <property type="entry name" value="Adenine nucleotide alpha hydrolases-like"/>
    <property type="match status" value="1"/>
</dbReference>
<name>A0A6J5TV16_PRUAR</name>
<protein>
    <recommendedName>
        <fullName evidence="4">Arginosuccinate synthase-like N-terminal domain-containing protein</fullName>
    </recommendedName>
</protein>
<evidence type="ECO:0000256" key="2">
    <source>
        <dbReference type="ARBA" id="ARBA00022741"/>
    </source>
</evidence>
<dbReference type="AlphaFoldDB" id="A0A6J5TV16"/>
<keyword evidence="3" id="KW-0067">ATP-binding</keyword>
<keyword evidence="1" id="KW-0436">Ligase</keyword>
<dbReference type="GO" id="GO:0000050">
    <property type="term" value="P:urea cycle"/>
    <property type="evidence" value="ECO:0007669"/>
    <property type="project" value="TreeGrafter"/>
</dbReference>
<feature type="domain" description="Arginosuccinate synthase-like N-terminal" evidence="4">
    <location>
        <begin position="223"/>
        <end position="290"/>
    </location>
</feature>
<dbReference type="GO" id="GO:0005737">
    <property type="term" value="C:cytoplasm"/>
    <property type="evidence" value="ECO:0007669"/>
    <property type="project" value="TreeGrafter"/>
</dbReference>
<sequence length="304" mass="32956">MIVQDLSSLEAERGAWSCKMHCIGNFLGGMDRGIGGSLRKGRGGGSCGRGFDFGHPFGGDRTKNVSVIGSEWFIIHFIHGIADDIKASSCFRFLTVWNGNDDKLSGLSRFGSYPSIAGEDKLNFGVDVPCCHTFHLFICTVGGHSYTQDNRDQTSVIVHANIWCRTKGEPAGGAQKRISSGNSLTDCEIKIFLLLIRAVLPSYSETEVSGSAKERGLCGKLNKFVLAYSGGLDTSVVVPWLRENYGCDVVCFTADVGQGLKELEVLEKKAKASGASQLVVKDLKEEFLKKLRDQMAEGPDEGEV</sequence>
<reference evidence="5 6" key="1">
    <citation type="submission" date="2020-05" db="EMBL/GenBank/DDBJ databases">
        <authorList>
            <person name="Campoy J."/>
            <person name="Schneeberger K."/>
            <person name="Spophaly S."/>
        </authorList>
    </citation>
    <scope>NUCLEOTIDE SEQUENCE [LARGE SCALE GENOMIC DNA]</scope>
    <source>
        <strain evidence="5">PruArmRojPasFocal</strain>
    </source>
</reference>
<dbReference type="GO" id="GO:0005524">
    <property type="term" value="F:ATP binding"/>
    <property type="evidence" value="ECO:0007669"/>
    <property type="project" value="UniProtKB-KW"/>
</dbReference>
<proteinExistence type="predicted"/>
<dbReference type="InterPro" id="IPR001518">
    <property type="entry name" value="Arginosuc_synth"/>
</dbReference>
<dbReference type="GO" id="GO:0000053">
    <property type="term" value="P:argininosuccinate metabolic process"/>
    <property type="evidence" value="ECO:0007669"/>
    <property type="project" value="TreeGrafter"/>
</dbReference>
<dbReference type="Gene3D" id="3.40.50.620">
    <property type="entry name" value="HUPs"/>
    <property type="match status" value="1"/>
</dbReference>
<dbReference type="GO" id="GO:0004055">
    <property type="term" value="F:argininosuccinate synthase activity"/>
    <property type="evidence" value="ECO:0007669"/>
    <property type="project" value="InterPro"/>
</dbReference>
<dbReference type="Proteomes" id="UP000507222">
    <property type="component" value="Unassembled WGS sequence"/>
</dbReference>
<dbReference type="Pfam" id="PF00764">
    <property type="entry name" value="Arginosuc_synth"/>
    <property type="match status" value="1"/>
</dbReference>
<gene>
    <name evidence="5" type="ORF">CURHAP_LOCUS10872</name>
</gene>
<dbReference type="PANTHER" id="PTHR11587">
    <property type="entry name" value="ARGININOSUCCINATE SYNTHASE"/>
    <property type="match status" value="1"/>
</dbReference>
<accession>A0A6J5TV16</accession>
<dbReference type="GO" id="GO:0006526">
    <property type="term" value="P:L-arginine biosynthetic process"/>
    <property type="evidence" value="ECO:0007669"/>
    <property type="project" value="InterPro"/>
</dbReference>
<dbReference type="PANTHER" id="PTHR11587:SF2">
    <property type="entry name" value="ARGININOSUCCINATE SYNTHASE"/>
    <property type="match status" value="1"/>
</dbReference>
<dbReference type="EMBL" id="CAEKDK010000001">
    <property type="protein sequence ID" value="CAB4267940.1"/>
    <property type="molecule type" value="Genomic_DNA"/>
</dbReference>
<dbReference type="InterPro" id="IPR048267">
    <property type="entry name" value="Arginosuc_syn_N"/>
</dbReference>
<evidence type="ECO:0000313" key="6">
    <source>
        <dbReference type="Proteomes" id="UP000507222"/>
    </source>
</evidence>
<keyword evidence="2" id="KW-0547">Nucleotide-binding</keyword>
<organism evidence="5 6">
    <name type="scientific">Prunus armeniaca</name>
    <name type="common">Apricot</name>
    <name type="synonym">Armeniaca vulgaris</name>
    <dbReference type="NCBI Taxonomy" id="36596"/>
    <lineage>
        <taxon>Eukaryota</taxon>
        <taxon>Viridiplantae</taxon>
        <taxon>Streptophyta</taxon>
        <taxon>Embryophyta</taxon>
        <taxon>Tracheophyta</taxon>
        <taxon>Spermatophyta</taxon>
        <taxon>Magnoliopsida</taxon>
        <taxon>eudicotyledons</taxon>
        <taxon>Gunneridae</taxon>
        <taxon>Pentapetalae</taxon>
        <taxon>rosids</taxon>
        <taxon>fabids</taxon>
        <taxon>Rosales</taxon>
        <taxon>Rosaceae</taxon>
        <taxon>Amygdaloideae</taxon>
        <taxon>Amygdaleae</taxon>
        <taxon>Prunus</taxon>
    </lineage>
</organism>
<evidence type="ECO:0000259" key="4">
    <source>
        <dbReference type="Pfam" id="PF00764"/>
    </source>
</evidence>
<dbReference type="InterPro" id="IPR018223">
    <property type="entry name" value="Arginosuc_synth_CS"/>
</dbReference>
<dbReference type="PROSITE" id="PS00564">
    <property type="entry name" value="ARGININOSUCCIN_SYN_1"/>
    <property type="match status" value="1"/>
</dbReference>
<evidence type="ECO:0000256" key="1">
    <source>
        <dbReference type="ARBA" id="ARBA00022598"/>
    </source>
</evidence>
<dbReference type="InterPro" id="IPR014729">
    <property type="entry name" value="Rossmann-like_a/b/a_fold"/>
</dbReference>
<evidence type="ECO:0000313" key="5">
    <source>
        <dbReference type="EMBL" id="CAB4267940.1"/>
    </source>
</evidence>